<dbReference type="HOGENOM" id="CLU_3188587_0_0_5"/>
<dbReference type="AlphaFoldDB" id="A0A017HL23"/>
<accession>A0A017HL23</accession>
<evidence type="ECO:0000313" key="1">
    <source>
        <dbReference type="EMBL" id="EYD74479.1"/>
    </source>
</evidence>
<evidence type="ECO:0000313" key="2">
    <source>
        <dbReference type="Proteomes" id="UP000019666"/>
    </source>
</evidence>
<keyword evidence="2" id="KW-1185">Reference proteome</keyword>
<comment type="caution">
    <text evidence="1">The sequence shown here is derived from an EMBL/GenBank/DDBJ whole genome shotgun (WGS) entry which is preliminary data.</text>
</comment>
<dbReference type="Proteomes" id="UP000019666">
    <property type="component" value="Unassembled WGS sequence"/>
</dbReference>
<name>A0A017HL23_9RHOB</name>
<gene>
    <name evidence="1" type="ORF">Rumeso_03953</name>
</gene>
<proteinExistence type="predicted"/>
<dbReference type="STRING" id="442562.Rumeso_03953"/>
<dbReference type="EMBL" id="AOSK01000112">
    <property type="protein sequence ID" value="EYD74479.1"/>
    <property type="molecule type" value="Genomic_DNA"/>
</dbReference>
<protein>
    <submittedName>
        <fullName evidence="1">Uncharacterized protein</fullName>
    </submittedName>
</protein>
<organism evidence="1 2">
    <name type="scientific">Rubellimicrobium mesophilum DSM 19309</name>
    <dbReference type="NCBI Taxonomy" id="442562"/>
    <lineage>
        <taxon>Bacteria</taxon>
        <taxon>Pseudomonadati</taxon>
        <taxon>Pseudomonadota</taxon>
        <taxon>Alphaproteobacteria</taxon>
        <taxon>Rhodobacterales</taxon>
        <taxon>Roseobacteraceae</taxon>
        <taxon>Rubellimicrobium</taxon>
    </lineage>
</organism>
<sequence length="46" mass="5082">MTHLSHRLDAARREFALLQGVAGTMFVIDDPATIPGREQPAAARRH</sequence>
<reference evidence="1 2" key="1">
    <citation type="submission" date="2013-02" db="EMBL/GenBank/DDBJ databases">
        <authorList>
            <person name="Fiebig A."/>
            <person name="Goeker M."/>
            <person name="Klenk H.-P.P."/>
        </authorList>
    </citation>
    <scope>NUCLEOTIDE SEQUENCE [LARGE SCALE GENOMIC DNA]</scope>
    <source>
        <strain evidence="1 2">DSM 19309</strain>
    </source>
</reference>